<protein>
    <submittedName>
        <fullName evidence="1">Uncharacterized protein</fullName>
    </submittedName>
</protein>
<dbReference type="AlphaFoldDB" id="A0A9P5GT41"/>
<gene>
    <name evidence="1" type="ORF">G7Z17_g12945</name>
</gene>
<sequence>MRIPVFGFPTAAMATKTRNSHEPSARPGKLEPIQHVAGAANLTQPKPVKPTSMSPRMATLHRGGIPLLHWQTGPRR</sequence>
<evidence type="ECO:0000313" key="1">
    <source>
        <dbReference type="EMBL" id="KAF7537001.1"/>
    </source>
</evidence>
<dbReference type="Proteomes" id="UP000722485">
    <property type="component" value="Unassembled WGS sequence"/>
</dbReference>
<dbReference type="EMBL" id="JAANBB010000653">
    <property type="protein sequence ID" value="KAF7537001.1"/>
    <property type="molecule type" value="Genomic_DNA"/>
</dbReference>
<accession>A0A9P5GT41</accession>
<keyword evidence="2" id="KW-1185">Reference proteome</keyword>
<name>A0A9P5GT41_9HYPO</name>
<organism evidence="1 2">
    <name type="scientific">Cylindrodendrum hubeiense</name>
    <dbReference type="NCBI Taxonomy" id="595255"/>
    <lineage>
        <taxon>Eukaryota</taxon>
        <taxon>Fungi</taxon>
        <taxon>Dikarya</taxon>
        <taxon>Ascomycota</taxon>
        <taxon>Pezizomycotina</taxon>
        <taxon>Sordariomycetes</taxon>
        <taxon>Hypocreomycetidae</taxon>
        <taxon>Hypocreales</taxon>
        <taxon>Nectriaceae</taxon>
        <taxon>Cylindrodendrum</taxon>
    </lineage>
</organism>
<reference evidence="1" key="1">
    <citation type="submission" date="2020-03" db="EMBL/GenBank/DDBJ databases">
        <title>Draft Genome Sequence of Cylindrodendrum hubeiense.</title>
        <authorList>
            <person name="Buettner E."/>
            <person name="Kellner H."/>
        </authorList>
    </citation>
    <scope>NUCLEOTIDE SEQUENCE</scope>
    <source>
        <strain evidence="1">IHI 201604</strain>
    </source>
</reference>
<comment type="caution">
    <text evidence="1">The sequence shown here is derived from an EMBL/GenBank/DDBJ whole genome shotgun (WGS) entry which is preliminary data.</text>
</comment>
<evidence type="ECO:0000313" key="2">
    <source>
        <dbReference type="Proteomes" id="UP000722485"/>
    </source>
</evidence>
<proteinExistence type="predicted"/>